<accession>A0A345L285</accession>
<sequence>MIALLITVYTIGFLGMAAFILVMLGVGAMFGSYPTKDIWKAFAFASVWPVLIVWGAVNWTVYKIRN</sequence>
<reference evidence="2 3" key="1">
    <citation type="submission" date="2018-06" db="EMBL/GenBank/DDBJ databases">
        <authorList>
            <person name="Luttrell C.E."/>
            <person name="Myers K.N."/>
            <person name="Simpson A.N."/>
            <person name="Sulollari A."/>
            <person name="Suri N."/>
            <person name="Nayek S."/>
            <person name="Bhuiyan S."/>
            <person name="Smith B.R."/>
            <person name="Hughes L.E."/>
            <person name="Garlena R.A."/>
            <person name="Russell D.A."/>
            <person name="Pope W.H."/>
            <person name="Jacobs-Sera D."/>
            <person name="Hatfull G.F."/>
        </authorList>
    </citation>
    <scope>NUCLEOTIDE SEQUENCE [LARGE SCALE GENOMIC DNA]</scope>
</reference>
<evidence type="ECO:0000313" key="3">
    <source>
        <dbReference type="Proteomes" id="UP000258408"/>
    </source>
</evidence>
<keyword evidence="1" id="KW-1133">Transmembrane helix</keyword>
<proteinExistence type="predicted"/>
<dbReference type="KEGG" id="vg:55599979"/>
<protein>
    <submittedName>
        <fullName evidence="2">Uncharacterized protein</fullName>
    </submittedName>
</protein>
<keyword evidence="1" id="KW-0812">Transmembrane</keyword>
<keyword evidence="1" id="KW-0472">Membrane</keyword>
<feature type="transmembrane region" description="Helical" evidence="1">
    <location>
        <begin position="42"/>
        <end position="62"/>
    </location>
</feature>
<name>A0A345L285_9CAUD</name>
<evidence type="ECO:0000256" key="1">
    <source>
        <dbReference type="SAM" id="Phobius"/>
    </source>
</evidence>
<evidence type="ECO:0000313" key="2">
    <source>
        <dbReference type="EMBL" id="AXH49387.1"/>
    </source>
</evidence>
<dbReference type="GeneID" id="55599979"/>
<gene>
    <name evidence="2" type="primary">189</name>
    <name evidence="2" type="ORF">SEA_BLUEEYEDBEAUTY_189</name>
</gene>
<dbReference type="Proteomes" id="UP000258408">
    <property type="component" value="Segment"/>
</dbReference>
<keyword evidence="3" id="KW-1185">Reference proteome</keyword>
<dbReference type="RefSeq" id="YP_009839350.1">
    <property type="nucleotide sequence ID" value="NC_048720.1"/>
</dbReference>
<dbReference type="EMBL" id="MH536814">
    <property type="protein sequence ID" value="AXH49387.1"/>
    <property type="molecule type" value="Genomic_DNA"/>
</dbReference>
<organism evidence="2 3">
    <name type="scientific">Streptomyces phage Blueeyedbeauty</name>
    <dbReference type="NCBI Taxonomy" id="2250336"/>
    <lineage>
        <taxon>Viruses</taxon>
        <taxon>Duplodnaviria</taxon>
        <taxon>Heunggongvirae</taxon>
        <taxon>Uroviricota</taxon>
        <taxon>Caudoviricetes</taxon>
        <taxon>Stanwilliamsviridae</taxon>
        <taxon>Loccivirinae</taxon>
        <taxon>Annadreamyvirus</taxon>
        <taxon>Annadreamyvirus blueeyedbeauty</taxon>
    </lineage>
</organism>
<feature type="transmembrane region" description="Helical" evidence="1">
    <location>
        <begin position="6"/>
        <end position="30"/>
    </location>
</feature>